<dbReference type="Gene3D" id="3.40.50.1000">
    <property type="entry name" value="HAD superfamily/HAD-like"/>
    <property type="match status" value="1"/>
</dbReference>
<protein>
    <submittedName>
        <fullName evidence="5">Hydrolase</fullName>
    </submittedName>
</protein>
<name>A0A233V3Y1_FINMA</name>
<dbReference type="InterPro" id="IPR036412">
    <property type="entry name" value="HAD-like_sf"/>
</dbReference>
<evidence type="ECO:0000256" key="2">
    <source>
        <dbReference type="ARBA" id="ARBA00006171"/>
    </source>
</evidence>
<dbReference type="NCBIfam" id="TIGR01509">
    <property type="entry name" value="HAD-SF-IA-v3"/>
    <property type="match status" value="1"/>
</dbReference>
<dbReference type="EMBL" id="NDYC01000026">
    <property type="protein sequence ID" value="OXZ27053.1"/>
    <property type="molecule type" value="Genomic_DNA"/>
</dbReference>
<dbReference type="Gene3D" id="1.10.150.240">
    <property type="entry name" value="Putative phosphatase, domain 2"/>
    <property type="match status" value="1"/>
</dbReference>
<dbReference type="SFLD" id="SFLDG01129">
    <property type="entry name" value="C1.5:_HAD__Beta-PGM__Phosphata"/>
    <property type="match status" value="1"/>
</dbReference>
<keyword evidence="4" id="KW-0460">Magnesium</keyword>
<dbReference type="PRINTS" id="PR00413">
    <property type="entry name" value="HADHALOGNASE"/>
</dbReference>
<sequence>MKAVIFDMDGVIIDSEVVYIDFFKKVLEDFDVEISEEDLFSLAGLSQQKTDEFLESKLHRKPKEVYSLMKKYIEGDKINYISILMDGFYPLLKELKRKNFKLALASSSPKNTINIVLDELDIKDEFDAIISGEDFEESKPNPEIYIKTCEILGVRPQDAVAIEDSDYGIESAKNAGLTVIARREDRFNFKQDKADFIVDNLQDIKLVLEKFEKEKNGVYKIKRKSKEFVKAMFFIDRDSFNDDIEDCDIYCLYRNDKMKSAIIKKHDKIIYKNVESDLDYKLILEEIENKEIDEIR</sequence>
<organism evidence="5 6">
    <name type="scientific">Finegoldia magna</name>
    <name type="common">Peptostreptococcus magnus</name>
    <dbReference type="NCBI Taxonomy" id="1260"/>
    <lineage>
        <taxon>Bacteria</taxon>
        <taxon>Bacillati</taxon>
        <taxon>Bacillota</taxon>
        <taxon>Tissierellia</taxon>
        <taxon>Tissierellales</taxon>
        <taxon>Peptoniphilaceae</taxon>
        <taxon>Finegoldia</taxon>
    </lineage>
</organism>
<evidence type="ECO:0000256" key="3">
    <source>
        <dbReference type="ARBA" id="ARBA00022723"/>
    </source>
</evidence>
<dbReference type="NCBIfam" id="TIGR01549">
    <property type="entry name" value="HAD-SF-IA-v1"/>
    <property type="match status" value="1"/>
</dbReference>
<dbReference type="InterPro" id="IPR023214">
    <property type="entry name" value="HAD_sf"/>
</dbReference>
<dbReference type="GO" id="GO:0046872">
    <property type="term" value="F:metal ion binding"/>
    <property type="evidence" value="ECO:0007669"/>
    <property type="project" value="UniProtKB-KW"/>
</dbReference>
<comment type="similarity">
    <text evidence="2">Belongs to the HAD-like hydrolase superfamily. CbbY/CbbZ/Gph/YieH family.</text>
</comment>
<evidence type="ECO:0000313" key="5">
    <source>
        <dbReference type="EMBL" id="OXZ27053.1"/>
    </source>
</evidence>
<dbReference type="Pfam" id="PF13419">
    <property type="entry name" value="HAD_2"/>
    <property type="match status" value="1"/>
</dbReference>
<dbReference type="GO" id="GO:0016787">
    <property type="term" value="F:hydrolase activity"/>
    <property type="evidence" value="ECO:0007669"/>
    <property type="project" value="UniProtKB-KW"/>
</dbReference>
<dbReference type="PANTHER" id="PTHR46193">
    <property type="entry name" value="6-PHOSPHOGLUCONATE PHOSPHATASE"/>
    <property type="match status" value="1"/>
</dbReference>
<evidence type="ECO:0000256" key="1">
    <source>
        <dbReference type="ARBA" id="ARBA00001946"/>
    </source>
</evidence>
<dbReference type="InterPro" id="IPR006439">
    <property type="entry name" value="HAD-SF_hydro_IA"/>
</dbReference>
<dbReference type="RefSeq" id="WP_094205884.1">
    <property type="nucleotide sequence ID" value="NZ_NDYC01000026.1"/>
</dbReference>
<gene>
    <name evidence="5" type="ORF">B9N49_05615</name>
</gene>
<dbReference type="AlphaFoldDB" id="A0A233V3Y1"/>
<comment type="cofactor">
    <cofactor evidence="1">
        <name>Mg(2+)</name>
        <dbReference type="ChEBI" id="CHEBI:18420"/>
    </cofactor>
</comment>
<keyword evidence="3" id="KW-0479">Metal-binding</keyword>
<dbReference type="InterPro" id="IPR023198">
    <property type="entry name" value="PGP-like_dom2"/>
</dbReference>
<dbReference type="InterPro" id="IPR041492">
    <property type="entry name" value="HAD_2"/>
</dbReference>
<dbReference type="SFLD" id="SFLDS00003">
    <property type="entry name" value="Haloacid_Dehalogenase"/>
    <property type="match status" value="1"/>
</dbReference>
<dbReference type="SUPFAM" id="SSF56784">
    <property type="entry name" value="HAD-like"/>
    <property type="match status" value="1"/>
</dbReference>
<comment type="caution">
    <text evidence="5">The sequence shown here is derived from an EMBL/GenBank/DDBJ whole genome shotgun (WGS) entry which is preliminary data.</text>
</comment>
<dbReference type="InterPro" id="IPR051600">
    <property type="entry name" value="Beta-PGM-like"/>
</dbReference>
<accession>A0A233V3Y1</accession>
<proteinExistence type="inferred from homology"/>
<evidence type="ECO:0000313" key="6">
    <source>
        <dbReference type="Proteomes" id="UP000215413"/>
    </source>
</evidence>
<evidence type="ECO:0000256" key="4">
    <source>
        <dbReference type="ARBA" id="ARBA00022842"/>
    </source>
</evidence>
<dbReference type="Proteomes" id="UP000215413">
    <property type="component" value="Unassembled WGS sequence"/>
</dbReference>
<dbReference type="PANTHER" id="PTHR46193:SF21">
    <property type="entry name" value="SLL1138 PROTEIN"/>
    <property type="match status" value="1"/>
</dbReference>
<reference evidence="6" key="1">
    <citation type="submission" date="2017-04" db="EMBL/GenBank/DDBJ databases">
        <title>Finegoldia magna isolated from orthopedic joint implant-associated infections.</title>
        <authorList>
            <person name="Bjorklund S."/>
            <person name="Bruggemann H."/>
            <person name="Jensen A."/>
            <person name="Hellmark B."/>
            <person name="Soderquist B."/>
        </authorList>
    </citation>
    <scope>NUCLEOTIDE SEQUENCE [LARGE SCALE GENOMIC DNA]</scope>
    <source>
        <strain evidence="6">CCUG 54800</strain>
    </source>
</reference>
<keyword evidence="5" id="KW-0378">Hydrolase</keyword>
<dbReference type="SFLD" id="SFLDG01135">
    <property type="entry name" value="C1.5.6:_HAD__Beta-PGM__Phospha"/>
    <property type="match status" value="1"/>
</dbReference>